<evidence type="ECO:0000313" key="2">
    <source>
        <dbReference type="EMBL" id="MCO6046962.1"/>
    </source>
</evidence>
<comment type="caution">
    <text evidence="2">The sequence shown here is derived from an EMBL/GenBank/DDBJ whole genome shotgun (WGS) entry which is preliminary data.</text>
</comment>
<evidence type="ECO:0000259" key="1">
    <source>
        <dbReference type="PROSITE" id="PS51832"/>
    </source>
</evidence>
<dbReference type="Proteomes" id="UP001155241">
    <property type="component" value="Unassembled WGS sequence"/>
</dbReference>
<sequence length="222" mass="25040">MQTVVGLELERAFHRIDSHRFVELGEHIGSQICGLVGENRVLPAKLFEIARHDYFTFSHVTNVTGYAVVLAQRLGISDETELNHIAIGAMLHDIGKRHVPRSILVKRAKLTPQERCAIRQHPQAGYRDLLKSELSNDGQRMMAYQHHERIDGNGYPVCILGPEIHDWAKLLSVVDVFDALTGERPYRKPLSFTSALDFMAARAGTQFDTEVVKCWIAAITQK</sequence>
<dbReference type="CDD" id="cd00077">
    <property type="entry name" value="HDc"/>
    <property type="match status" value="1"/>
</dbReference>
<dbReference type="RefSeq" id="WP_252855074.1">
    <property type="nucleotide sequence ID" value="NZ_JAMXLR010000081.1"/>
</dbReference>
<dbReference type="SUPFAM" id="SSF109604">
    <property type="entry name" value="HD-domain/PDEase-like"/>
    <property type="match status" value="1"/>
</dbReference>
<dbReference type="PANTHER" id="PTHR43155">
    <property type="entry name" value="CYCLIC DI-GMP PHOSPHODIESTERASE PA4108-RELATED"/>
    <property type="match status" value="1"/>
</dbReference>
<keyword evidence="3" id="KW-1185">Reference proteome</keyword>
<proteinExistence type="predicted"/>
<dbReference type="Gene3D" id="1.10.3210.10">
    <property type="entry name" value="Hypothetical protein af1432"/>
    <property type="match status" value="1"/>
</dbReference>
<dbReference type="InterPro" id="IPR003607">
    <property type="entry name" value="HD/PDEase_dom"/>
</dbReference>
<name>A0A9X2JIW2_9BACT</name>
<dbReference type="PANTHER" id="PTHR43155:SF2">
    <property type="entry name" value="CYCLIC DI-GMP PHOSPHODIESTERASE PA4108"/>
    <property type="match status" value="1"/>
</dbReference>
<evidence type="ECO:0000313" key="3">
    <source>
        <dbReference type="Proteomes" id="UP001155241"/>
    </source>
</evidence>
<dbReference type="EMBL" id="JAMXLR010000081">
    <property type="protein sequence ID" value="MCO6046962.1"/>
    <property type="molecule type" value="Genomic_DNA"/>
</dbReference>
<dbReference type="AlphaFoldDB" id="A0A9X2JIW2"/>
<dbReference type="Pfam" id="PF13487">
    <property type="entry name" value="HD_5"/>
    <property type="match status" value="1"/>
</dbReference>
<dbReference type="PROSITE" id="PS51832">
    <property type="entry name" value="HD_GYP"/>
    <property type="match status" value="1"/>
</dbReference>
<reference evidence="2" key="1">
    <citation type="submission" date="2022-06" db="EMBL/GenBank/DDBJ databases">
        <title>Aeoliella straminimaris, a novel planctomycete from sediments.</title>
        <authorList>
            <person name="Vitorino I.R."/>
            <person name="Lage O.M."/>
        </authorList>
    </citation>
    <scope>NUCLEOTIDE SEQUENCE</scope>
    <source>
        <strain evidence="2">ICT_H6.2</strain>
    </source>
</reference>
<feature type="domain" description="HD-GYP" evidence="1">
    <location>
        <begin position="34"/>
        <end position="222"/>
    </location>
</feature>
<dbReference type="InterPro" id="IPR037522">
    <property type="entry name" value="HD_GYP_dom"/>
</dbReference>
<organism evidence="2 3">
    <name type="scientific">Aeoliella straminimaris</name>
    <dbReference type="NCBI Taxonomy" id="2954799"/>
    <lineage>
        <taxon>Bacteria</taxon>
        <taxon>Pseudomonadati</taxon>
        <taxon>Planctomycetota</taxon>
        <taxon>Planctomycetia</taxon>
        <taxon>Pirellulales</taxon>
        <taxon>Lacipirellulaceae</taxon>
        <taxon>Aeoliella</taxon>
    </lineage>
</organism>
<dbReference type="SMART" id="SM00471">
    <property type="entry name" value="HDc"/>
    <property type="match status" value="1"/>
</dbReference>
<protein>
    <submittedName>
        <fullName evidence="2">HD domain-containing protein</fullName>
    </submittedName>
</protein>
<accession>A0A9X2JIW2</accession>
<gene>
    <name evidence="2" type="ORF">NG895_23940</name>
</gene>